<evidence type="ECO:0000313" key="3">
    <source>
        <dbReference type="Proteomes" id="UP000280008"/>
    </source>
</evidence>
<dbReference type="GO" id="GO:0003824">
    <property type="term" value="F:catalytic activity"/>
    <property type="evidence" value="ECO:0007669"/>
    <property type="project" value="UniProtKB-ARBA"/>
</dbReference>
<evidence type="ECO:0000259" key="1">
    <source>
        <dbReference type="Pfam" id="PF00561"/>
    </source>
</evidence>
<comment type="caution">
    <text evidence="2">The sequence shown here is derived from an EMBL/GenBank/DDBJ whole genome shotgun (WGS) entry which is preliminary data.</text>
</comment>
<name>A0A495IBC0_9MICO</name>
<gene>
    <name evidence="2" type="ORF">C8E83_0385</name>
</gene>
<dbReference type="InterPro" id="IPR050471">
    <property type="entry name" value="AB_hydrolase"/>
</dbReference>
<organism evidence="2 3">
    <name type="scientific">Frondihabitans australicus</name>
    <dbReference type="NCBI Taxonomy" id="386892"/>
    <lineage>
        <taxon>Bacteria</taxon>
        <taxon>Bacillati</taxon>
        <taxon>Actinomycetota</taxon>
        <taxon>Actinomycetes</taxon>
        <taxon>Micrococcales</taxon>
        <taxon>Microbacteriaceae</taxon>
        <taxon>Frondihabitans</taxon>
    </lineage>
</organism>
<dbReference type="OrthoDB" id="3519228at2"/>
<dbReference type="RefSeq" id="WP_121368173.1">
    <property type="nucleotide sequence ID" value="NZ_RBKS01000001.1"/>
</dbReference>
<keyword evidence="3" id="KW-1185">Reference proteome</keyword>
<dbReference type="EMBL" id="RBKS01000001">
    <property type="protein sequence ID" value="RKR73294.1"/>
    <property type="molecule type" value="Genomic_DNA"/>
</dbReference>
<dbReference type="Proteomes" id="UP000280008">
    <property type="component" value="Unassembled WGS sequence"/>
</dbReference>
<protein>
    <submittedName>
        <fullName evidence="2">Pimeloyl-ACP methyl ester carboxylesterase</fullName>
    </submittedName>
</protein>
<accession>A0A495IBC0</accession>
<evidence type="ECO:0000313" key="2">
    <source>
        <dbReference type="EMBL" id="RKR73294.1"/>
    </source>
</evidence>
<dbReference type="InterPro" id="IPR029058">
    <property type="entry name" value="AB_hydrolase_fold"/>
</dbReference>
<dbReference type="Pfam" id="PF00561">
    <property type="entry name" value="Abhydrolase_1"/>
    <property type="match status" value="1"/>
</dbReference>
<feature type="domain" description="AB hydrolase-1" evidence="1">
    <location>
        <begin position="46"/>
        <end position="146"/>
    </location>
</feature>
<proteinExistence type="predicted"/>
<reference evidence="2 3" key="1">
    <citation type="submission" date="2018-10" db="EMBL/GenBank/DDBJ databases">
        <title>Sequencing the genomes of 1000 actinobacteria strains.</title>
        <authorList>
            <person name="Klenk H.-P."/>
        </authorList>
    </citation>
    <scope>NUCLEOTIDE SEQUENCE [LARGE SCALE GENOMIC DNA]</scope>
    <source>
        <strain evidence="2 3">DSM 17894</strain>
    </source>
</reference>
<dbReference type="InterPro" id="IPR000073">
    <property type="entry name" value="AB_hydrolase_1"/>
</dbReference>
<dbReference type="SUPFAM" id="SSF53474">
    <property type="entry name" value="alpha/beta-Hydrolases"/>
    <property type="match status" value="1"/>
</dbReference>
<dbReference type="PANTHER" id="PTHR43433">
    <property type="entry name" value="HYDROLASE, ALPHA/BETA FOLD FAMILY PROTEIN"/>
    <property type="match status" value="1"/>
</dbReference>
<dbReference type="PANTHER" id="PTHR43433:SF5">
    <property type="entry name" value="AB HYDROLASE-1 DOMAIN-CONTAINING PROTEIN"/>
    <property type="match status" value="1"/>
</dbReference>
<dbReference type="Gene3D" id="3.40.50.1820">
    <property type="entry name" value="alpha/beta hydrolase"/>
    <property type="match status" value="1"/>
</dbReference>
<dbReference type="AlphaFoldDB" id="A0A495IBC0"/>
<sequence length="301" mass="31594">MADRIFALSSGRGVAFSASGDALARRLVVFCLPTGMAGAFDPDPLITDTWGVRLITLDRPGYGSSAVLPLGEAPSIDGRTDDVAEYIQTAETVADEVSKADFGKIGVIGWGAGAEFAAALAARHPELVDRLALVAPRAPHHAGRDERHSGLVEALRARPGHSVEAVATEIADTGWADLSSVGIADDDPAYDTNAGLRHRLERSVAEAATQGSLGVAGDLIAFRDSSWHSGVGDVTADTLIVTGATDDSVDEKQARWYGSRIAGAEMVSVPEAGHLVIATEWDRILRHVAPKHGGLPPEIRQ</sequence>